<dbReference type="Proteomes" id="UP000622604">
    <property type="component" value="Unassembled WGS sequence"/>
</dbReference>
<sequence length="141" mass="15878">MNQTLLALTGFAGWTLVLSFILLNMRAYYTFLSSNKVALNNFHPDGSNTPGFGQRLTRAQLNCLEMLPVFCALVIVAALSKQLDMMNSTVIYLLYARIAQSVIHMISTNIIAVILRASFWSIQLALLLFYSYQLLVNFFIT</sequence>
<comment type="subcellular location">
    <subcellularLocation>
        <location evidence="1">Membrane</location>
    </subcellularLocation>
</comment>
<organism evidence="6 7">
    <name type="scientific">Paraglaciecola chathamensis</name>
    <dbReference type="NCBI Taxonomy" id="368405"/>
    <lineage>
        <taxon>Bacteria</taxon>
        <taxon>Pseudomonadati</taxon>
        <taxon>Pseudomonadota</taxon>
        <taxon>Gammaproteobacteria</taxon>
        <taxon>Alteromonadales</taxon>
        <taxon>Alteromonadaceae</taxon>
        <taxon>Paraglaciecola</taxon>
    </lineage>
</organism>
<evidence type="ECO:0008006" key="8">
    <source>
        <dbReference type="Google" id="ProtNLM"/>
    </source>
</evidence>
<evidence type="ECO:0000256" key="5">
    <source>
        <dbReference type="SAM" id="Phobius"/>
    </source>
</evidence>
<feature type="transmembrane region" description="Helical" evidence="5">
    <location>
        <begin position="120"/>
        <end position="140"/>
    </location>
</feature>
<accession>A0A8H9LYQ9</accession>
<reference evidence="6" key="2">
    <citation type="submission" date="2020-09" db="EMBL/GenBank/DDBJ databases">
        <authorList>
            <person name="Sun Q."/>
            <person name="Kim S."/>
        </authorList>
    </citation>
    <scope>NUCLEOTIDE SEQUENCE</scope>
    <source>
        <strain evidence="6">KCTC 32337</strain>
    </source>
</reference>
<feature type="transmembrane region" description="Helical" evidence="5">
    <location>
        <begin position="91"/>
        <end position="114"/>
    </location>
</feature>
<evidence type="ECO:0000313" key="6">
    <source>
        <dbReference type="EMBL" id="GGZ83932.1"/>
    </source>
</evidence>
<keyword evidence="2 5" id="KW-0812">Transmembrane</keyword>
<protein>
    <recommendedName>
        <fullName evidence="8">MAPEG family protein</fullName>
    </recommendedName>
</protein>
<dbReference type="InterPro" id="IPR023352">
    <property type="entry name" value="MAPEG-like_dom_sf"/>
</dbReference>
<proteinExistence type="predicted"/>
<dbReference type="InterPro" id="IPR001129">
    <property type="entry name" value="Membr-assoc_MAPEG"/>
</dbReference>
<feature type="transmembrane region" description="Helical" evidence="5">
    <location>
        <begin position="59"/>
        <end position="79"/>
    </location>
</feature>
<evidence type="ECO:0000256" key="3">
    <source>
        <dbReference type="ARBA" id="ARBA00022989"/>
    </source>
</evidence>
<reference evidence="6" key="1">
    <citation type="journal article" date="2014" name="Int. J. Syst. Evol. Microbiol.">
        <title>Complete genome sequence of Corynebacterium casei LMG S-19264T (=DSM 44701T), isolated from a smear-ripened cheese.</title>
        <authorList>
            <consortium name="US DOE Joint Genome Institute (JGI-PGF)"/>
            <person name="Walter F."/>
            <person name="Albersmeier A."/>
            <person name="Kalinowski J."/>
            <person name="Ruckert C."/>
        </authorList>
    </citation>
    <scope>NUCLEOTIDE SEQUENCE</scope>
    <source>
        <strain evidence="6">KCTC 32337</strain>
    </source>
</reference>
<dbReference type="Gene3D" id="1.20.120.550">
    <property type="entry name" value="Membrane associated eicosanoid/glutathione metabolism-like domain"/>
    <property type="match status" value="1"/>
</dbReference>
<dbReference type="AlphaFoldDB" id="A0A8H9LYQ9"/>
<evidence type="ECO:0000313" key="7">
    <source>
        <dbReference type="Proteomes" id="UP000622604"/>
    </source>
</evidence>
<name>A0A8H9LYQ9_9ALTE</name>
<keyword evidence="3 5" id="KW-1133">Transmembrane helix</keyword>
<evidence type="ECO:0000256" key="1">
    <source>
        <dbReference type="ARBA" id="ARBA00004370"/>
    </source>
</evidence>
<evidence type="ECO:0000256" key="2">
    <source>
        <dbReference type="ARBA" id="ARBA00022692"/>
    </source>
</evidence>
<dbReference type="RefSeq" id="WP_187447826.1">
    <property type="nucleotide sequence ID" value="NZ_BMZC01000026.1"/>
</dbReference>
<dbReference type="EMBL" id="BMZC01000026">
    <property type="protein sequence ID" value="GGZ83932.1"/>
    <property type="molecule type" value="Genomic_DNA"/>
</dbReference>
<dbReference type="SUPFAM" id="SSF161084">
    <property type="entry name" value="MAPEG domain-like"/>
    <property type="match status" value="1"/>
</dbReference>
<dbReference type="Pfam" id="PF01124">
    <property type="entry name" value="MAPEG"/>
    <property type="match status" value="1"/>
</dbReference>
<gene>
    <name evidence="6" type="ORF">GCM10011274_46790</name>
</gene>
<dbReference type="GO" id="GO:0016020">
    <property type="term" value="C:membrane"/>
    <property type="evidence" value="ECO:0007669"/>
    <property type="project" value="UniProtKB-SubCell"/>
</dbReference>
<comment type="caution">
    <text evidence="6">The sequence shown here is derived from an EMBL/GenBank/DDBJ whole genome shotgun (WGS) entry which is preliminary data.</text>
</comment>
<keyword evidence="4 5" id="KW-0472">Membrane</keyword>
<evidence type="ECO:0000256" key="4">
    <source>
        <dbReference type="ARBA" id="ARBA00023136"/>
    </source>
</evidence>